<feature type="chain" id="PRO_5046536941" evidence="2">
    <location>
        <begin position="25"/>
        <end position="480"/>
    </location>
</feature>
<dbReference type="RefSeq" id="WP_203705956.1">
    <property type="nucleotide sequence ID" value="NZ_BAAALU010000003.1"/>
</dbReference>
<protein>
    <submittedName>
        <fullName evidence="3">Uncharacterized protein</fullName>
    </submittedName>
</protein>
<dbReference type="PROSITE" id="PS51257">
    <property type="entry name" value="PROKAR_LIPOPROTEIN"/>
    <property type="match status" value="1"/>
</dbReference>
<evidence type="ECO:0000256" key="2">
    <source>
        <dbReference type="SAM" id="SignalP"/>
    </source>
</evidence>
<proteinExistence type="predicted"/>
<comment type="caution">
    <text evidence="3">The sequence shown here is derived from an EMBL/GenBank/DDBJ whole genome shotgun (WGS) entry which is preliminary data.</text>
</comment>
<feature type="signal peptide" evidence="2">
    <location>
        <begin position="1"/>
        <end position="24"/>
    </location>
</feature>
<evidence type="ECO:0000313" key="3">
    <source>
        <dbReference type="EMBL" id="GIF59113.1"/>
    </source>
</evidence>
<gene>
    <name evidence="3" type="ORF">Air01nite_52080</name>
</gene>
<dbReference type="Proteomes" id="UP000624325">
    <property type="component" value="Unassembled WGS sequence"/>
</dbReference>
<sequence>MRRTRRVRLLAAALAGLLAVTATGCTRSSDAAGSATADEDLRYGAAPAPDGVTLQPDVVIVGGGGKSVRSVTADGLSWRIDGKAKHADELAPGKVMFITERGVGRVLDVAPVDDDLLVTIGPVDLTEVVKDGTFERADVALGDPVIYPAGEPFYGDEQPPPPSTYGRSVPLQRRTDQPTQPGPQRGGDVLTRALGYTVYPTCCTNGAGAHFSYDDGGVRLVGTVTLTTQRPNAGFHLAIGAGKVTRAELEISGGFGIKVEFEAGIQDGKNHKKVFPIAADLSFPIGAIAGIPLSFTVSQTLGVTTAFGAKLGTIKGSGEFSLAGKLGFGYANGTFGPHVTENFQRKSSLLNSLTGVPVGVMGLLIEHGVRFTVGIGAFLFKAGVYFELSTKYGMTLGSALGAAYAQCRGTAIGLNATFGVGYTILDPVVKVINSFLSLLKPFKVVNVPQIKNSGGISSSSEIYKNEEVIPKVSICGHAPS</sequence>
<organism evidence="3 4">
    <name type="scientific">Asanoa iriomotensis</name>
    <dbReference type="NCBI Taxonomy" id="234613"/>
    <lineage>
        <taxon>Bacteria</taxon>
        <taxon>Bacillati</taxon>
        <taxon>Actinomycetota</taxon>
        <taxon>Actinomycetes</taxon>
        <taxon>Micromonosporales</taxon>
        <taxon>Micromonosporaceae</taxon>
        <taxon>Asanoa</taxon>
    </lineage>
</organism>
<keyword evidence="4" id="KW-1185">Reference proteome</keyword>
<reference evidence="3 4" key="1">
    <citation type="submission" date="2021-01" db="EMBL/GenBank/DDBJ databases">
        <title>Whole genome shotgun sequence of Asanoa iriomotensis NBRC 100142.</title>
        <authorList>
            <person name="Komaki H."/>
            <person name="Tamura T."/>
        </authorList>
    </citation>
    <scope>NUCLEOTIDE SEQUENCE [LARGE SCALE GENOMIC DNA]</scope>
    <source>
        <strain evidence="3 4">NBRC 100142</strain>
    </source>
</reference>
<accession>A0ABQ4C8L3</accession>
<keyword evidence="2" id="KW-0732">Signal</keyword>
<feature type="region of interest" description="Disordered" evidence="1">
    <location>
        <begin position="150"/>
        <end position="188"/>
    </location>
</feature>
<name>A0ABQ4C8L3_9ACTN</name>
<evidence type="ECO:0000256" key="1">
    <source>
        <dbReference type="SAM" id="MobiDB-lite"/>
    </source>
</evidence>
<dbReference type="EMBL" id="BONC01000042">
    <property type="protein sequence ID" value="GIF59113.1"/>
    <property type="molecule type" value="Genomic_DNA"/>
</dbReference>
<evidence type="ECO:0000313" key="4">
    <source>
        <dbReference type="Proteomes" id="UP000624325"/>
    </source>
</evidence>